<proteinExistence type="predicted"/>
<dbReference type="SUPFAM" id="SSF81301">
    <property type="entry name" value="Nucleotidyltransferase"/>
    <property type="match status" value="1"/>
</dbReference>
<comment type="caution">
    <text evidence="2">The sequence shown here is derived from an EMBL/GenBank/DDBJ whole genome shotgun (WGS) entry which is preliminary data.</text>
</comment>
<gene>
    <name evidence="2" type="ORF">GGE16_004063</name>
</gene>
<evidence type="ECO:0000313" key="3">
    <source>
        <dbReference type="Proteomes" id="UP000538507"/>
    </source>
</evidence>
<protein>
    <submittedName>
        <fullName evidence="2">Nucleotidyltransferase</fullName>
    </submittedName>
</protein>
<dbReference type="InterPro" id="IPR043519">
    <property type="entry name" value="NT_sf"/>
</dbReference>
<evidence type="ECO:0000313" key="2">
    <source>
        <dbReference type="EMBL" id="MBB4291987.1"/>
    </source>
</evidence>
<reference evidence="2 3" key="1">
    <citation type="submission" date="2020-08" db="EMBL/GenBank/DDBJ databases">
        <title>Genomic Encyclopedia of Type Strains, Phase IV (KMG-V): Genome sequencing to study the core and pangenomes of soil and plant-associated prokaryotes.</title>
        <authorList>
            <person name="Whitman W."/>
        </authorList>
    </citation>
    <scope>NUCLEOTIDE SEQUENCE [LARGE SCALE GENOMIC DNA]</scope>
    <source>
        <strain evidence="2 3">SEMIA 415</strain>
    </source>
</reference>
<accession>A0AAE2SXL1</accession>
<feature type="domain" description="Polymerase nucleotidyl transferase" evidence="1">
    <location>
        <begin position="35"/>
        <end position="89"/>
    </location>
</feature>
<evidence type="ECO:0000259" key="1">
    <source>
        <dbReference type="Pfam" id="PF01909"/>
    </source>
</evidence>
<name>A0AAE2SXL1_RHILE</name>
<sequence length="328" mass="37765">MRRDAAVETNTDRGAQRRHRHLEQARLFSLQKIDDIRQRLGTLDLDNTTSVAVVGSLARLEASSQSDIDFIILGKTNEEKLLTALSKIARDLGLSIPNPHGVFNKATELVDLIANIGTAGDTYENVSKRLLLLLEHASVANADLLKSQVSTIAHTYVFSRSEQPSFTFLLNDAIRYFRTVCVNNESSFREEKEKWALRNVKLKHSRIIMHCGLLLVLACASGKRESEAYDWFLRAIELPPLDRIRFVFEECRDRNFHIIEEAYDFFLEMISSSEVRLSLSRLPYEDRHLNITFLSLENTSRKLTSELYRFLHENSGMWSPRFLTRLIF</sequence>
<dbReference type="RefSeq" id="WP_183608764.1">
    <property type="nucleotide sequence ID" value="NZ_JACHAZ010000004.1"/>
</dbReference>
<dbReference type="InterPro" id="IPR002934">
    <property type="entry name" value="Polymerase_NTP_transf_dom"/>
</dbReference>
<dbReference type="Proteomes" id="UP000538507">
    <property type="component" value="Unassembled WGS sequence"/>
</dbReference>
<dbReference type="EMBL" id="JACIGO010000005">
    <property type="protein sequence ID" value="MBB4291987.1"/>
    <property type="molecule type" value="Genomic_DNA"/>
</dbReference>
<dbReference type="AlphaFoldDB" id="A0AAE2SXL1"/>
<organism evidence="2 3">
    <name type="scientific">Rhizobium leguminosarum</name>
    <dbReference type="NCBI Taxonomy" id="384"/>
    <lineage>
        <taxon>Bacteria</taxon>
        <taxon>Pseudomonadati</taxon>
        <taxon>Pseudomonadota</taxon>
        <taxon>Alphaproteobacteria</taxon>
        <taxon>Hyphomicrobiales</taxon>
        <taxon>Rhizobiaceae</taxon>
        <taxon>Rhizobium/Agrobacterium group</taxon>
        <taxon>Rhizobium</taxon>
    </lineage>
</organism>
<dbReference type="Pfam" id="PF01909">
    <property type="entry name" value="NTP_transf_2"/>
    <property type="match status" value="1"/>
</dbReference>
<dbReference type="Gene3D" id="3.30.460.10">
    <property type="entry name" value="Beta Polymerase, domain 2"/>
    <property type="match status" value="1"/>
</dbReference>
<dbReference type="GO" id="GO:0016779">
    <property type="term" value="F:nucleotidyltransferase activity"/>
    <property type="evidence" value="ECO:0007669"/>
    <property type="project" value="InterPro"/>
</dbReference>